<dbReference type="Pfam" id="PF11838">
    <property type="entry name" value="ERAP1_C"/>
    <property type="match status" value="1"/>
</dbReference>
<dbReference type="InterPro" id="IPR001930">
    <property type="entry name" value="Peptidase_M1"/>
</dbReference>
<evidence type="ECO:0000259" key="19">
    <source>
        <dbReference type="Pfam" id="PF11838"/>
    </source>
</evidence>
<evidence type="ECO:0000313" key="21">
    <source>
        <dbReference type="Ensembl" id="ENSACAP00000007980.3"/>
    </source>
</evidence>
<dbReference type="Ensembl" id="ENSACAT00000008151.3">
    <property type="protein sequence ID" value="ENSACAP00000007980.3"/>
    <property type="gene ID" value="ENSACAG00000008112.3"/>
</dbReference>
<evidence type="ECO:0000256" key="9">
    <source>
        <dbReference type="ARBA" id="ARBA00022989"/>
    </source>
</evidence>
<dbReference type="GO" id="GO:0005615">
    <property type="term" value="C:extracellular space"/>
    <property type="evidence" value="ECO:0000318"/>
    <property type="project" value="GO_Central"/>
</dbReference>
<feature type="binding site" evidence="14">
    <location>
        <position position="394"/>
    </location>
    <ligand>
        <name>Zn(2+)</name>
        <dbReference type="ChEBI" id="CHEBI:29105"/>
        <note>catalytic</note>
    </ligand>
</feature>
<keyword evidence="12" id="KW-0325">Glycoprotein</keyword>
<feature type="domain" description="Aminopeptidase N-like N-terminal" evidence="20">
    <location>
        <begin position="143"/>
        <end position="286"/>
    </location>
</feature>
<dbReference type="FunFam" id="1.25.50.20:FF:000006">
    <property type="entry name" value="Aminopeptidase"/>
    <property type="match status" value="1"/>
</dbReference>
<dbReference type="CDD" id="cd09601">
    <property type="entry name" value="M1_APN-Q_like"/>
    <property type="match status" value="1"/>
</dbReference>
<dbReference type="Pfam" id="PF01433">
    <property type="entry name" value="Peptidase_M1"/>
    <property type="match status" value="1"/>
</dbReference>
<dbReference type="STRING" id="28377.ENSACAP00000007980"/>
<gene>
    <name evidence="21" type="primary">LVRN</name>
</gene>
<dbReference type="EC" id="3.4.11.-" evidence="16"/>
<dbReference type="AlphaFoldDB" id="H9GDI5"/>
<comment type="cofactor">
    <cofactor evidence="14 16">
        <name>Zn(2+)</name>
        <dbReference type="ChEBI" id="CHEBI:29105"/>
    </cofactor>
    <text evidence="14 16">Binds 1 zinc ion per subunit.</text>
</comment>
<evidence type="ECO:0000256" key="3">
    <source>
        <dbReference type="ARBA" id="ARBA00022670"/>
    </source>
</evidence>
<dbReference type="HOGENOM" id="CLU_003705_2_0_1"/>
<dbReference type="InterPro" id="IPR034016">
    <property type="entry name" value="M1_APN-typ"/>
</dbReference>
<dbReference type="MEROPS" id="M01.026"/>
<evidence type="ECO:0000256" key="13">
    <source>
        <dbReference type="PIRSR" id="PIRSR634016-1"/>
    </source>
</evidence>
<evidence type="ECO:0000259" key="18">
    <source>
        <dbReference type="Pfam" id="PF01433"/>
    </source>
</evidence>
<dbReference type="Proteomes" id="UP000001646">
    <property type="component" value="Unplaced"/>
</dbReference>
<reference evidence="21" key="2">
    <citation type="submission" date="2025-08" db="UniProtKB">
        <authorList>
            <consortium name="Ensembl"/>
        </authorList>
    </citation>
    <scope>IDENTIFICATION</scope>
</reference>
<evidence type="ECO:0000259" key="20">
    <source>
        <dbReference type="Pfam" id="PF17900"/>
    </source>
</evidence>
<dbReference type="SUPFAM" id="SSF63737">
    <property type="entry name" value="Leukotriene A4 hydrolase N-terminal domain"/>
    <property type="match status" value="1"/>
</dbReference>
<name>H9GDI5_ANOCA</name>
<dbReference type="FunFam" id="2.60.40.1730:FF:000084">
    <property type="match status" value="1"/>
</dbReference>
<protein>
    <recommendedName>
        <fullName evidence="16">Aminopeptidase</fullName>
        <ecNumber evidence="16">3.4.11.-</ecNumber>
    </recommendedName>
</protein>
<evidence type="ECO:0000256" key="17">
    <source>
        <dbReference type="SAM" id="MobiDB-lite"/>
    </source>
</evidence>
<dbReference type="GO" id="GO:0043171">
    <property type="term" value="P:peptide catabolic process"/>
    <property type="evidence" value="ECO:0000318"/>
    <property type="project" value="GO_Central"/>
</dbReference>
<dbReference type="eggNOG" id="KOG1046">
    <property type="taxonomic scope" value="Eukaryota"/>
</dbReference>
<evidence type="ECO:0000256" key="12">
    <source>
        <dbReference type="ARBA" id="ARBA00023180"/>
    </source>
</evidence>
<dbReference type="Gene3D" id="1.25.50.20">
    <property type="match status" value="1"/>
</dbReference>
<evidence type="ECO:0000256" key="16">
    <source>
        <dbReference type="RuleBase" id="RU364040"/>
    </source>
</evidence>
<evidence type="ECO:0000256" key="7">
    <source>
        <dbReference type="ARBA" id="ARBA00022833"/>
    </source>
</evidence>
<keyword evidence="22" id="KW-1185">Reference proteome</keyword>
<keyword evidence="4" id="KW-0812">Transmembrane</keyword>
<accession>H9GDI5</accession>
<dbReference type="GO" id="GO:0070006">
    <property type="term" value="F:metalloaminopeptidase activity"/>
    <property type="evidence" value="ECO:0000318"/>
    <property type="project" value="GO_Central"/>
</dbReference>
<comment type="similarity">
    <text evidence="2 16">Belongs to the peptidase M1 family.</text>
</comment>
<dbReference type="InterPro" id="IPR050344">
    <property type="entry name" value="Peptidase_M1_aminopeptidases"/>
</dbReference>
<keyword evidence="16" id="KW-0031">Aminopeptidase</keyword>
<dbReference type="GeneTree" id="ENSGT00940000160535"/>
<feature type="region of interest" description="Disordered" evidence="17">
    <location>
        <begin position="46"/>
        <end position="103"/>
    </location>
</feature>
<feature type="site" description="Transition state stabilizer" evidence="15">
    <location>
        <position position="482"/>
    </location>
</feature>
<evidence type="ECO:0000256" key="8">
    <source>
        <dbReference type="ARBA" id="ARBA00022968"/>
    </source>
</evidence>
<dbReference type="InterPro" id="IPR042097">
    <property type="entry name" value="Aminopeptidase_N-like_N_sf"/>
</dbReference>
<keyword evidence="8" id="KW-0735">Signal-anchor</keyword>
<dbReference type="Gene3D" id="1.10.390.10">
    <property type="entry name" value="Neutral Protease Domain 2"/>
    <property type="match status" value="1"/>
</dbReference>
<dbReference type="GO" id="GO:0006508">
    <property type="term" value="P:proteolysis"/>
    <property type="evidence" value="ECO:0000318"/>
    <property type="project" value="GO_Central"/>
</dbReference>
<evidence type="ECO:0000256" key="11">
    <source>
        <dbReference type="ARBA" id="ARBA00023136"/>
    </source>
</evidence>
<comment type="subcellular location">
    <subcellularLocation>
        <location evidence="1">Membrane</location>
        <topology evidence="1">Single-pass type II membrane protein</topology>
    </subcellularLocation>
</comment>
<keyword evidence="11" id="KW-0472">Membrane</keyword>
<evidence type="ECO:0000256" key="1">
    <source>
        <dbReference type="ARBA" id="ARBA00004606"/>
    </source>
</evidence>
<feature type="domain" description="Peptidase M1 membrane alanine aminopeptidase" evidence="18">
    <location>
        <begin position="323"/>
        <end position="549"/>
    </location>
</feature>
<dbReference type="InterPro" id="IPR027268">
    <property type="entry name" value="Peptidase_M4/M1_CTD_sf"/>
</dbReference>
<feature type="active site" description="Proton acceptor" evidence="13">
    <location>
        <position position="395"/>
    </location>
</feature>
<sequence length="968" mass="110745">MGAQLRSGCYLGRRTGLFLALLLAALLLALLVLGIPPGALLPGAERAFPGSPGPDTATPPASDASHAATLRGAPPGRWDRLHLSSTWRPSHKNSDSGTPWGRIAPDAAQLQRAGLHHRPRTPRHRRGPVHGEGLAYHEVSVWEESGGGGEAPVPVEERWEEPARQYLVLQLRRNLSAGAHCTLRLAFTGKVHGGTPLHGLFLNTYRDQGQNRTLIASQLEPLDARRVYPCFDEPALKATFNISIVHHPSYVALSNMPAIGKSRDTTTSINWTVTTFATTPKMSTYITAFVVCQYDHVTTTERGNEIRIWASKDSIQKGLADHALNITGPIFSFMEDLFNISYPLSKTDLIALPDMDAGAMENWGLMTFQETSLLYNPKEKDKRSKTRVTQIVSHEIGHQWFGNLVTMEWWNDLWLNEGFATYLEYLGAHHIDSSVSLDEVFSNSVLFPMLQLDTDLEGQSLSVTRKMDKATPIINLFNLVTYLKGASIIRMLSSFVTETLFIKALHSFLNAFSFTNAIQDDLWNHIQKVIDEQNDTHLPAKVKVIMDTWTCQVGYPVLTVNFSTGNISQDRYWSKKDQNSTNNTWIIPISWIRNGTVQPLLWLDKSSKIFPEMKISDAERDWIILNVNVTGYYRINYGQTHFRKLAKVLENDPKVIPVVNKLQLMSDAYSMQWSGYLEYGTALYFTKYLEKEDEIAVWNTVLSYLDTHTWDYIRDDYELYPVLKKYFLPRILPIFHHHASLLRGDFEMEPAIYITTNNLEKIFETVCWFGNRDCLNLISEIFTRRMNHPNNEGPICFSTFMCCYGVRMGSDKEWDFLWERQKQNVTEFDEEYHILSSLPCTKEPWLLQRFLQSIINESTIEFFYVRHGIGKVAKNEVGHRIAWKFITDNWEYLYNRYEKSKFGVLRDFMASVNTDVEVQMIQGFLNNTLEPEQSIQATEIVLEAKSAREKKRESLTKMIKWLKKNMDG</sequence>
<organism evidence="21 22">
    <name type="scientific">Anolis carolinensis</name>
    <name type="common">Green anole</name>
    <name type="synonym">American chameleon</name>
    <dbReference type="NCBI Taxonomy" id="28377"/>
    <lineage>
        <taxon>Eukaryota</taxon>
        <taxon>Metazoa</taxon>
        <taxon>Chordata</taxon>
        <taxon>Craniata</taxon>
        <taxon>Vertebrata</taxon>
        <taxon>Euteleostomi</taxon>
        <taxon>Lepidosauria</taxon>
        <taxon>Squamata</taxon>
        <taxon>Bifurcata</taxon>
        <taxon>Unidentata</taxon>
        <taxon>Episquamata</taxon>
        <taxon>Toxicofera</taxon>
        <taxon>Iguania</taxon>
        <taxon>Dactyloidae</taxon>
        <taxon>Anolis</taxon>
    </lineage>
</organism>
<evidence type="ECO:0000256" key="2">
    <source>
        <dbReference type="ARBA" id="ARBA00010136"/>
    </source>
</evidence>
<evidence type="ECO:0000313" key="22">
    <source>
        <dbReference type="Proteomes" id="UP000001646"/>
    </source>
</evidence>
<dbReference type="GO" id="GO:0016020">
    <property type="term" value="C:membrane"/>
    <property type="evidence" value="ECO:0007669"/>
    <property type="project" value="UniProtKB-SubCell"/>
</dbReference>
<dbReference type="FunFam" id="1.10.390.10:FF:000016">
    <property type="entry name" value="Glutamyl aminopeptidase"/>
    <property type="match status" value="1"/>
</dbReference>
<dbReference type="InterPro" id="IPR045357">
    <property type="entry name" value="Aminopeptidase_N-like_N"/>
</dbReference>
<keyword evidence="5 14" id="KW-0479">Metal-binding</keyword>
<dbReference type="Pfam" id="PF17900">
    <property type="entry name" value="Peptidase_M1_N"/>
    <property type="match status" value="1"/>
</dbReference>
<reference evidence="21" key="3">
    <citation type="submission" date="2025-09" db="UniProtKB">
        <authorList>
            <consortium name="Ensembl"/>
        </authorList>
    </citation>
    <scope>IDENTIFICATION</scope>
</reference>
<proteinExistence type="inferred from homology"/>
<keyword evidence="10 16" id="KW-0482">Metalloprotease</keyword>
<feature type="binding site" evidence="14">
    <location>
        <position position="417"/>
    </location>
    <ligand>
        <name>Zn(2+)</name>
        <dbReference type="ChEBI" id="CHEBI:29105"/>
        <note>catalytic</note>
    </ligand>
</feature>
<dbReference type="Bgee" id="ENSACAG00000008112">
    <property type="expression patterns" value="Expressed in lung and 3 other cell types or tissues"/>
</dbReference>
<dbReference type="FunFam" id="2.60.40.1910:FF:000005">
    <property type="entry name" value="Aminopeptidase"/>
    <property type="match status" value="1"/>
</dbReference>
<keyword evidence="6 16" id="KW-0378">Hydrolase</keyword>
<dbReference type="PRINTS" id="PR00756">
    <property type="entry name" value="ALADIPTASE"/>
</dbReference>
<feature type="domain" description="ERAP1-like C-terminal" evidence="19">
    <location>
        <begin position="622"/>
        <end position="929"/>
    </location>
</feature>
<keyword evidence="3 16" id="KW-0645">Protease</keyword>
<dbReference type="PANTHER" id="PTHR11533">
    <property type="entry name" value="PROTEASE M1 ZINC METALLOPROTEASE"/>
    <property type="match status" value="1"/>
</dbReference>
<evidence type="ECO:0000256" key="15">
    <source>
        <dbReference type="PIRSR" id="PIRSR634016-4"/>
    </source>
</evidence>
<keyword evidence="9" id="KW-1133">Transmembrane helix</keyword>
<dbReference type="GO" id="GO:0008270">
    <property type="term" value="F:zinc ion binding"/>
    <property type="evidence" value="ECO:0007669"/>
    <property type="project" value="UniProtKB-UniRule"/>
</dbReference>
<evidence type="ECO:0000256" key="14">
    <source>
        <dbReference type="PIRSR" id="PIRSR634016-3"/>
    </source>
</evidence>
<keyword evidence="7 14" id="KW-0862">Zinc</keyword>
<dbReference type="PANTHER" id="PTHR11533:SF31">
    <property type="entry name" value="AMINOPEPTIDASE Q"/>
    <property type="match status" value="1"/>
</dbReference>
<dbReference type="Gene3D" id="2.60.40.1730">
    <property type="entry name" value="tricorn interacting facor f3 domain"/>
    <property type="match status" value="1"/>
</dbReference>
<evidence type="ECO:0000256" key="10">
    <source>
        <dbReference type="ARBA" id="ARBA00023049"/>
    </source>
</evidence>
<dbReference type="SUPFAM" id="SSF55486">
    <property type="entry name" value="Metalloproteases ('zincins'), catalytic domain"/>
    <property type="match status" value="1"/>
</dbReference>
<dbReference type="Gene3D" id="2.60.40.1910">
    <property type="match status" value="1"/>
</dbReference>
<reference evidence="21" key="1">
    <citation type="submission" date="2009-12" db="EMBL/GenBank/DDBJ databases">
        <title>The Genome Sequence of Anolis carolinensis (Green Anole Lizard).</title>
        <authorList>
            <consortium name="The Genome Sequencing Platform"/>
            <person name="Di Palma F."/>
            <person name="Alfoldi J."/>
            <person name="Heiman D."/>
            <person name="Young S."/>
            <person name="Grabherr M."/>
            <person name="Johnson J."/>
            <person name="Lander E.S."/>
            <person name="Lindblad-Toh K."/>
        </authorList>
    </citation>
    <scope>NUCLEOTIDE SEQUENCE [LARGE SCALE GENOMIC DNA]</scope>
    <source>
        <strain evidence="21">JBL SC #1</strain>
    </source>
</reference>
<feature type="binding site" evidence="14">
    <location>
        <position position="398"/>
    </location>
    <ligand>
        <name>Zn(2+)</name>
        <dbReference type="ChEBI" id="CHEBI:29105"/>
        <note>catalytic</note>
    </ligand>
</feature>
<dbReference type="InterPro" id="IPR024571">
    <property type="entry name" value="ERAP1-like_C_dom"/>
</dbReference>
<evidence type="ECO:0000256" key="5">
    <source>
        <dbReference type="ARBA" id="ARBA00022723"/>
    </source>
</evidence>
<dbReference type="InParanoid" id="H9GDI5"/>
<evidence type="ECO:0000256" key="6">
    <source>
        <dbReference type="ARBA" id="ARBA00022801"/>
    </source>
</evidence>
<evidence type="ECO:0000256" key="4">
    <source>
        <dbReference type="ARBA" id="ARBA00022692"/>
    </source>
</evidence>
<dbReference type="InterPro" id="IPR014782">
    <property type="entry name" value="Peptidase_M1_dom"/>
</dbReference>